<dbReference type="EMBL" id="JBHPBY010000352">
    <property type="protein sequence ID" value="MFC1852702.1"/>
    <property type="molecule type" value="Genomic_DNA"/>
</dbReference>
<dbReference type="PANTHER" id="PTHR16214">
    <property type="entry name" value="TRANSMEMBRANE PROTEIN 260"/>
    <property type="match status" value="1"/>
</dbReference>
<dbReference type="InterPro" id="IPR021280">
    <property type="entry name" value="TMEM260-like"/>
</dbReference>
<feature type="transmembrane region" description="Helical" evidence="1">
    <location>
        <begin position="85"/>
        <end position="103"/>
    </location>
</feature>
<proteinExistence type="predicted"/>
<organism evidence="2 3">
    <name type="scientific">candidate division CSSED10-310 bacterium</name>
    <dbReference type="NCBI Taxonomy" id="2855610"/>
    <lineage>
        <taxon>Bacteria</taxon>
        <taxon>Bacteria division CSSED10-310</taxon>
    </lineage>
</organism>
<feature type="non-terminal residue" evidence="2">
    <location>
        <position position="309"/>
    </location>
</feature>
<keyword evidence="1" id="KW-1133">Transmembrane helix</keyword>
<evidence type="ECO:0000313" key="2">
    <source>
        <dbReference type="EMBL" id="MFC1852702.1"/>
    </source>
</evidence>
<keyword evidence="1" id="KW-0472">Membrane</keyword>
<feature type="transmembrane region" description="Helical" evidence="1">
    <location>
        <begin position="59"/>
        <end position="79"/>
    </location>
</feature>
<feature type="transmembrane region" description="Helical" evidence="1">
    <location>
        <begin position="192"/>
        <end position="212"/>
    </location>
</feature>
<gene>
    <name evidence="2" type="ORF">ACFL27_21085</name>
</gene>
<evidence type="ECO:0000313" key="3">
    <source>
        <dbReference type="Proteomes" id="UP001594351"/>
    </source>
</evidence>
<dbReference type="InterPro" id="IPR052724">
    <property type="entry name" value="GT117_domain-containing"/>
</dbReference>
<reference evidence="2 3" key="1">
    <citation type="submission" date="2024-09" db="EMBL/GenBank/DDBJ databases">
        <title>Laminarin stimulates single cell rates of sulfate reduction while oxygen inhibits transcriptomic activity in coastal marine sediment.</title>
        <authorList>
            <person name="Lindsay M."/>
            <person name="Orcutt B."/>
            <person name="Emerson D."/>
            <person name="Stepanauskas R."/>
            <person name="D'Angelo T."/>
        </authorList>
    </citation>
    <scope>NUCLEOTIDE SEQUENCE [LARGE SCALE GENOMIC DNA]</scope>
    <source>
        <strain evidence="2">SAG AM-311-K15</strain>
    </source>
</reference>
<keyword evidence="3" id="KW-1185">Reference proteome</keyword>
<dbReference type="PANTHER" id="PTHR16214:SF3">
    <property type="entry name" value="TRANSMEMBRANE PROTEIN 260"/>
    <property type="match status" value="1"/>
</dbReference>
<accession>A0ABV6Z2M5</accession>
<keyword evidence="1" id="KW-0812">Transmembrane</keyword>
<dbReference type="Pfam" id="PF11028">
    <property type="entry name" value="TMEM260-like"/>
    <property type="match status" value="1"/>
</dbReference>
<protein>
    <submittedName>
        <fullName evidence="2">Protein O-mannosyl-transferase family</fullName>
    </submittedName>
</protein>
<name>A0ABV6Z2M5_UNCC1</name>
<sequence length="309" mass="34663">MALFNLLIPGYPFPVGVHLFSALCSSLASVFVCLAVMTMLQPGYRFLAGPGSGGMRPPYLPLVAGIAGGLTAGFSYTIWFQAITAEAYALNGLFAAVLLYLFISSGQEGILNQKVTRRQGWYLFALAAGHGLSCANHPVTVIFVVPFLYYAWRLRLNRHPQLFTSLVLVWGLTGLLPYTYLLYAARAYADTIYNNVLTVSDFIHHITGAQWTAHETSYGWSFDRLWTFPVQLWQEFYALGLVCLGLGFYVLGRLQRQLFIFCSIFCSLAWFVPMAYLQGGEYDMWFIPLYLCLYIIVGYGFAQLLTLIK</sequence>
<feature type="transmembrane region" description="Helical" evidence="1">
    <location>
        <begin position="232"/>
        <end position="251"/>
    </location>
</feature>
<feature type="transmembrane region" description="Helical" evidence="1">
    <location>
        <begin position="15"/>
        <end position="38"/>
    </location>
</feature>
<evidence type="ECO:0000256" key="1">
    <source>
        <dbReference type="SAM" id="Phobius"/>
    </source>
</evidence>
<feature type="transmembrane region" description="Helical" evidence="1">
    <location>
        <begin position="258"/>
        <end position="279"/>
    </location>
</feature>
<feature type="transmembrane region" description="Helical" evidence="1">
    <location>
        <begin position="285"/>
        <end position="308"/>
    </location>
</feature>
<feature type="transmembrane region" description="Helical" evidence="1">
    <location>
        <begin position="162"/>
        <end position="185"/>
    </location>
</feature>
<comment type="caution">
    <text evidence="2">The sequence shown here is derived from an EMBL/GenBank/DDBJ whole genome shotgun (WGS) entry which is preliminary data.</text>
</comment>
<feature type="transmembrane region" description="Helical" evidence="1">
    <location>
        <begin position="123"/>
        <end position="150"/>
    </location>
</feature>
<dbReference type="Proteomes" id="UP001594351">
    <property type="component" value="Unassembled WGS sequence"/>
</dbReference>